<dbReference type="Pfam" id="PF14520">
    <property type="entry name" value="HHH_5"/>
    <property type="match status" value="1"/>
</dbReference>
<evidence type="ECO:0000313" key="3">
    <source>
        <dbReference type="Proteomes" id="UP000004728"/>
    </source>
</evidence>
<dbReference type="OrthoDB" id="9807941at2"/>
<dbReference type="Proteomes" id="UP000004728">
    <property type="component" value="Unassembled WGS sequence"/>
</dbReference>
<keyword evidence="3" id="KW-1185">Reference proteome</keyword>
<name>F1ZC38_9SPHN</name>
<reference evidence="2 3" key="1">
    <citation type="journal article" date="2012" name="J. Bacteriol.">
        <title>Draft Genome Sequence of Novosphingobium nitrogenifigens Y88T.</title>
        <authorList>
            <person name="Strabala T.J."/>
            <person name="Macdonald L."/>
            <person name="Liu V."/>
            <person name="Smit A.M."/>
        </authorList>
    </citation>
    <scope>NUCLEOTIDE SEQUENCE [LARGE SCALE GENOMIC DNA]</scope>
    <source>
        <strain evidence="2 3">DSM 19370</strain>
    </source>
</reference>
<dbReference type="EMBL" id="AEWJ01000053">
    <property type="protein sequence ID" value="EGD57825.1"/>
    <property type="molecule type" value="Genomic_DNA"/>
</dbReference>
<keyword evidence="1" id="KW-0812">Transmembrane</keyword>
<dbReference type="AlphaFoldDB" id="F1ZC38"/>
<accession>F1ZC38</accession>
<protein>
    <submittedName>
        <fullName evidence="2">Uncharacterized protein</fullName>
    </submittedName>
</protein>
<evidence type="ECO:0000256" key="1">
    <source>
        <dbReference type="SAM" id="Phobius"/>
    </source>
</evidence>
<comment type="caution">
    <text evidence="2">The sequence shown here is derived from an EMBL/GenBank/DDBJ whole genome shotgun (WGS) entry which is preliminary data.</text>
</comment>
<evidence type="ECO:0000313" key="2">
    <source>
        <dbReference type="EMBL" id="EGD57825.1"/>
    </source>
</evidence>
<gene>
    <name evidence="2" type="ORF">Y88_3151</name>
</gene>
<keyword evidence="1" id="KW-1133">Transmembrane helix</keyword>
<dbReference type="STRING" id="983920.Y88_3151"/>
<organism evidence="2 3">
    <name type="scientific">Novosphingobium nitrogenifigens DSM 19370</name>
    <dbReference type="NCBI Taxonomy" id="983920"/>
    <lineage>
        <taxon>Bacteria</taxon>
        <taxon>Pseudomonadati</taxon>
        <taxon>Pseudomonadota</taxon>
        <taxon>Alphaproteobacteria</taxon>
        <taxon>Sphingomonadales</taxon>
        <taxon>Sphingomonadaceae</taxon>
        <taxon>Novosphingobium</taxon>
    </lineage>
</organism>
<dbReference type="HOGENOM" id="CLU_070816_2_0_5"/>
<proteinExistence type="predicted"/>
<dbReference type="InParanoid" id="F1ZC38"/>
<dbReference type="RefSeq" id="WP_008070809.1">
    <property type="nucleotide sequence ID" value="NZ_AQWK01000018.1"/>
</dbReference>
<keyword evidence="1" id="KW-0472">Membrane</keyword>
<sequence>MIAWIEANGVLAAGIALVLLGLLWLLAFRRRRPPVRREYHDVLSEGAGPAQRNTALIDAPPAAAIVPPPPPPPPVPVAPVAEQPAAPAAAAVEAPVAGDDLTRIKGVGPKLSRLLAELGVTSYAQIAAWTEADLAAIDARLGAFAGRPLRDNWIEQARLLTSGDTGAYEAKFGKL</sequence>
<dbReference type="eggNOG" id="COG3743">
    <property type="taxonomic scope" value="Bacteria"/>
</dbReference>
<feature type="transmembrane region" description="Helical" evidence="1">
    <location>
        <begin position="6"/>
        <end position="27"/>
    </location>
</feature>
<dbReference type="Gene3D" id="1.10.150.20">
    <property type="entry name" value="5' to 3' exonuclease, C-terminal subdomain"/>
    <property type="match status" value="1"/>
</dbReference>